<dbReference type="InterPro" id="IPR036388">
    <property type="entry name" value="WH-like_DNA-bd_sf"/>
</dbReference>
<evidence type="ECO:0000256" key="2">
    <source>
        <dbReference type="ARBA" id="ARBA00023125"/>
    </source>
</evidence>
<dbReference type="AlphaFoldDB" id="W8SHT5"/>
<dbReference type="PROSITE" id="PS51118">
    <property type="entry name" value="HTH_HXLR"/>
    <property type="match status" value="1"/>
</dbReference>
<sequence>MCEEKDRVCICPLKGIIDVISKKWALLIINALGNYGKLRFNKLMETLSGISPKTLSDTLKELQAEGLIKRESFAEIPPRVEYSLTKDGAELRKSIIPLLEWTANRDSTDKERCAECPPEARTKHQVYLGEKNET</sequence>
<organism evidence="5">
    <name type="scientific">uncultured miscellaneous Crenarchaeota group</name>
    <dbReference type="NCBI Taxonomy" id="1368239"/>
    <lineage>
        <taxon>Archaea</taxon>
        <taxon>Candidatus Bathyarchaeota</taxon>
        <taxon>environmental samples</taxon>
    </lineage>
</organism>
<dbReference type="InterPro" id="IPR002577">
    <property type="entry name" value="HTH_HxlR"/>
</dbReference>
<dbReference type="PANTHER" id="PTHR33204:SF18">
    <property type="entry name" value="TRANSCRIPTIONAL REGULATORY PROTEIN"/>
    <property type="match status" value="1"/>
</dbReference>
<keyword evidence="1" id="KW-0805">Transcription regulation</keyword>
<dbReference type="GO" id="GO:0003677">
    <property type="term" value="F:DNA binding"/>
    <property type="evidence" value="ECO:0007669"/>
    <property type="project" value="UniProtKB-KW"/>
</dbReference>
<feature type="domain" description="HTH hxlR-type" evidence="4">
    <location>
        <begin position="11"/>
        <end position="110"/>
    </location>
</feature>
<evidence type="ECO:0000256" key="1">
    <source>
        <dbReference type="ARBA" id="ARBA00023015"/>
    </source>
</evidence>
<dbReference type="EMBL" id="KF439060">
    <property type="protein sequence ID" value="AHM02006.1"/>
    <property type="molecule type" value="Genomic_DNA"/>
</dbReference>
<keyword evidence="3" id="KW-0804">Transcription</keyword>
<dbReference type="Gene3D" id="1.10.10.10">
    <property type="entry name" value="Winged helix-like DNA-binding domain superfamily/Winged helix DNA-binding domain"/>
    <property type="match status" value="1"/>
</dbReference>
<evidence type="ECO:0000313" key="5">
    <source>
        <dbReference type="EMBL" id="AHM02006.1"/>
    </source>
</evidence>
<name>W8SHT5_9ARCH</name>
<evidence type="ECO:0000259" key="4">
    <source>
        <dbReference type="PROSITE" id="PS51118"/>
    </source>
</evidence>
<evidence type="ECO:0000256" key="3">
    <source>
        <dbReference type="ARBA" id="ARBA00023163"/>
    </source>
</evidence>
<dbReference type="PANTHER" id="PTHR33204">
    <property type="entry name" value="TRANSCRIPTIONAL REGULATOR, MARR FAMILY"/>
    <property type="match status" value="1"/>
</dbReference>
<proteinExistence type="predicted"/>
<accession>W8SHT5</accession>
<keyword evidence="2" id="KW-0238">DNA-binding</keyword>
<dbReference type="SUPFAM" id="SSF46785">
    <property type="entry name" value="Winged helix' DNA-binding domain"/>
    <property type="match status" value="1"/>
</dbReference>
<protein>
    <recommendedName>
        <fullName evidence="4">HTH hxlR-type domain-containing protein</fullName>
    </recommendedName>
</protein>
<dbReference type="Pfam" id="PF01638">
    <property type="entry name" value="HxlR"/>
    <property type="match status" value="1"/>
</dbReference>
<dbReference type="InterPro" id="IPR036390">
    <property type="entry name" value="WH_DNA-bd_sf"/>
</dbReference>
<reference evidence="5" key="1">
    <citation type="journal article" date="2014" name="ISME J.">
        <title>Genetic and functional properties of uncultivated MCG archaea assessed by metagenome and gene expression analyses.</title>
        <authorList>
            <person name="Meng J."/>
            <person name="Xu J."/>
            <person name="Qin D."/>
            <person name="He Y."/>
            <person name="Xiao X."/>
            <person name="Wang F."/>
        </authorList>
    </citation>
    <scope>NUCLEOTIDE SEQUENCE</scope>
</reference>